<comment type="function">
    <text evidence="17">Converts lysophosphatidic acid (LPA) into phosphatidic acid by incorporating acyl moiety at the 2 position.</text>
</comment>
<gene>
    <name evidence="20" type="ORF">LVJ81_01180</name>
</gene>
<name>A0ABY4EA99_VITST</name>
<comment type="catalytic activity">
    <reaction evidence="1 18">
        <text>a 1-acyl-sn-glycero-3-phosphate + an acyl-CoA = a 1,2-diacyl-sn-glycero-3-phosphate + CoA</text>
        <dbReference type="Rhea" id="RHEA:19709"/>
        <dbReference type="ChEBI" id="CHEBI:57287"/>
        <dbReference type="ChEBI" id="CHEBI:57970"/>
        <dbReference type="ChEBI" id="CHEBI:58342"/>
        <dbReference type="ChEBI" id="CHEBI:58608"/>
        <dbReference type="EC" id="2.3.1.51"/>
    </reaction>
</comment>
<evidence type="ECO:0000256" key="2">
    <source>
        <dbReference type="ARBA" id="ARBA00004417"/>
    </source>
</evidence>
<evidence type="ECO:0000256" key="9">
    <source>
        <dbReference type="ARBA" id="ARBA00022516"/>
    </source>
</evidence>
<dbReference type="GO" id="GO:0016746">
    <property type="term" value="F:acyltransferase activity"/>
    <property type="evidence" value="ECO:0007669"/>
    <property type="project" value="UniProtKB-KW"/>
</dbReference>
<keyword evidence="10" id="KW-0997">Cell inner membrane</keyword>
<keyword evidence="9 18" id="KW-0444">Lipid biosynthesis</keyword>
<keyword evidence="14 18" id="KW-0594">Phospholipid biosynthesis</keyword>
<dbReference type="SUPFAM" id="SSF69593">
    <property type="entry name" value="Glycerol-3-phosphate (1)-acyltransferase"/>
    <property type="match status" value="1"/>
</dbReference>
<evidence type="ECO:0000256" key="14">
    <source>
        <dbReference type="ARBA" id="ARBA00023209"/>
    </source>
</evidence>
<dbReference type="PANTHER" id="PTHR10434">
    <property type="entry name" value="1-ACYL-SN-GLYCEROL-3-PHOSPHATE ACYLTRANSFERASE"/>
    <property type="match status" value="1"/>
</dbReference>
<evidence type="ECO:0000256" key="18">
    <source>
        <dbReference type="RuleBase" id="RU361267"/>
    </source>
</evidence>
<dbReference type="Pfam" id="PF01553">
    <property type="entry name" value="Acyltransferase"/>
    <property type="match status" value="1"/>
</dbReference>
<evidence type="ECO:0000256" key="16">
    <source>
        <dbReference type="ARBA" id="ARBA00023315"/>
    </source>
</evidence>
<sequence length="273" mass="30821">MIVNPPARPIALLQRYKRLWRSLCWLINLLKASRKANLMPHSLKTEQFMQKASRDLLNILNVRVELHGKIPEDLNGLLIVANHVSWLDILAMVSVQPMQFIAKQEIQSWPLLGKVVAGVGTVFINRSQRKDTAKINSVVSEQLKQGQTVAFFPESRTSDGKGLRSFKGALFQAAIDSNSTVLPIALRYFNADGKRSSHAAFIDGVSLPKSLWMVLSEEETVIRIDFTHTLSSSTSDVQEPVTRFKLKQQAQQQVADLVLDDRDLTRLSEWNYL</sequence>
<keyword evidence="11 18" id="KW-0808">Transferase</keyword>
<dbReference type="NCBIfam" id="TIGR00530">
    <property type="entry name" value="AGP_acyltrn"/>
    <property type="match status" value="1"/>
</dbReference>
<evidence type="ECO:0000256" key="5">
    <source>
        <dbReference type="ARBA" id="ARBA00008655"/>
    </source>
</evidence>
<accession>A0ABY4EA99</accession>
<dbReference type="RefSeq" id="WP_019957016.1">
    <property type="nucleotide sequence ID" value="NZ_CP091512.1"/>
</dbReference>
<evidence type="ECO:0000256" key="7">
    <source>
        <dbReference type="ARBA" id="ARBA00016139"/>
    </source>
</evidence>
<keyword evidence="16 18" id="KW-0012">Acyltransferase</keyword>
<keyword evidence="21" id="KW-1185">Reference proteome</keyword>
<dbReference type="Proteomes" id="UP000832034">
    <property type="component" value="Chromosome"/>
</dbReference>
<comment type="similarity">
    <text evidence="5 18">Belongs to the 1-acyl-sn-glycerol-3-phosphate acyltransferase family.</text>
</comment>
<evidence type="ECO:0000259" key="19">
    <source>
        <dbReference type="SMART" id="SM00563"/>
    </source>
</evidence>
<organism evidence="20 21">
    <name type="scientific">Vitreoscilla stercoraria</name>
    <dbReference type="NCBI Taxonomy" id="61"/>
    <lineage>
        <taxon>Bacteria</taxon>
        <taxon>Pseudomonadati</taxon>
        <taxon>Pseudomonadota</taxon>
        <taxon>Betaproteobacteria</taxon>
        <taxon>Neisseriales</taxon>
        <taxon>Neisseriaceae</taxon>
        <taxon>Vitreoscilla</taxon>
    </lineage>
</organism>
<dbReference type="EMBL" id="CP091512">
    <property type="protein sequence ID" value="UOO92693.1"/>
    <property type="molecule type" value="Genomic_DNA"/>
</dbReference>
<keyword evidence="12 18" id="KW-0443">Lipid metabolism</keyword>
<dbReference type="InterPro" id="IPR004552">
    <property type="entry name" value="AGP_acyltrans"/>
</dbReference>
<protein>
    <recommendedName>
        <fullName evidence="7 18">1-acyl-sn-glycerol-3-phosphate acyltransferase</fullName>
        <ecNumber evidence="6 18">2.3.1.51</ecNumber>
    </recommendedName>
</protein>
<evidence type="ECO:0000256" key="17">
    <source>
        <dbReference type="ARBA" id="ARBA00037183"/>
    </source>
</evidence>
<evidence type="ECO:0000256" key="15">
    <source>
        <dbReference type="ARBA" id="ARBA00023264"/>
    </source>
</evidence>
<keyword evidence="15 18" id="KW-1208">Phospholipid metabolism</keyword>
<feature type="domain" description="Phospholipid/glycerol acyltransferase" evidence="19">
    <location>
        <begin position="77"/>
        <end position="189"/>
    </location>
</feature>
<comment type="domain">
    <text evidence="18">The HXXXXD motif is essential for acyltransferase activity and may constitute the binding site for the phosphate moiety of the glycerol-3-phosphate.</text>
</comment>
<comment type="pathway">
    <text evidence="3">Phospholipid metabolism; CDP-diacylglycerol biosynthesis; CDP-diacylglycerol from sn-glycerol 3-phosphate: step 2/3.</text>
</comment>
<keyword evidence="13" id="KW-0472">Membrane</keyword>
<reference evidence="20" key="1">
    <citation type="submission" date="2021-12" db="EMBL/GenBank/DDBJ databases">
        <authorList>
            <person name="Veyrier F.J."/>
        </authorList>
    </citation>
    <scope>NUCLEOTIDE SEQUENCE</scope>
    <source>
        <strain evidence="20">SAG 1488-6</strain>
    </source>
</reference>
<evidence type="ECO:0000256" key="10">
    <source>
        <dbReference type="ARBA" id="ARBA00022519"/>
    </source>
</evidence>
<evidence type="ECO:0000256" key="11">
    <source>
        <dbReference type="ARBA" id="ARBA00022679"/>
    </source>
</evidence>
<proteinExistence type="inferred from homology"/>
<comment type="pathway">
    <text evidence="4">Lipid metabolism.</text>
</comment>
<evidence type="ECO:0000313" key="20">
    <source>
        <dbReference type="EMBL" id="UOO92693.1"/>
    </source>
</evidence>
<dbReference type="InterPro" id="IPR002123">
    <property type="entry name" value="Plipid/glycerol_acylTrfase"/>
</dbReference>
<dbReference type="PANTHER" id="PTHR10434:SF59">
    <property type="entry name" value="1-ACYL-SN-GLYCEROL-3-PHOSPHATE ACYLTRANSFERASE"/>
    <property type="match status" value="1"/>
</dbReference>
<evidence type="ECO:0000256" key="12">
    <source>
        <dbReference type="ARBA" id="ARBA00023098"/>
    </source>
</evidence>
<evidence type="ECO:0000256" key="4">
    <source>
        <dbReference type="ARBA" id="ARBA00005189"/>
    </source>
</evidence>
<evidence type="ECO:0000313" key="21">
    <source>
        <dbReference type="Proteomes" id="UP000832034"/>
    </source>
</evidence>
<reference evidence="20" key="2">
    <citation type="journal article" date="2022" name="Res Sq">
        <title>Evolution of multicellular longitudinally dividing oral cavity symbionts (Neisseriaceae).</title>
        <authorList>
            <person name="Nyongesa S."/>
            <person name="Weber P."/>
            <person name="Bernet E."/>
            <person name="Pullido F."/>
            <person name="Nieckarz M."/>
            <person name="Delaby M."/>
            <person name="Nieves C."/>
            <person name="Viehboeck T."/>
            <person name="Krause N."/>
            <person name="Rivera-Millot A."/>
            <person name="Nakamura A."/>
            <person name="Vischer N."/>
            <person name="VanNieuwenhze M."/>
            <person name="Brun Y."/>
            <person name="Cava F."/>
            <person name="Bulgheresi S."/>
            <person name="Veyrier F."/>
        </authorList>
    </citation>
    <scope>NUCLEOTIDE SEQUENCE</scope>
    <source>
        <strain evidence="20">SAG 1488-6</strain>
    </source>
</reference>
<dbReference type="EC" id="2.3.1.51" evidence="6 18"/>
<evidence type="ECO:0000256" key="6">
    <source>
        <dbReference type="ARBA" id="ARBA00013211"/>
    </source>
</evidence>
<comment type="subcellular location">
    <subcellularLocation>
        <location evidence="2">Cell inner membrane</location>
        <topology evidence="2">Peripheral membrane protein</topology>
    </subcellularLocation>
</comment>
<evidence type="ECO:0000256" key="1">
    <source>
        <dbReference type="ARBA" id="ARBA00001141"/>
    </source>
</evidence>
<dbReference type="CDD" id="cd07989">
    <property type="entry name" value="LPLAT_AGPAT-like"/>
    <property type="match status" value="1"/>
</dbReference>
<evidence type="ECO:0000256" key="8">
    <source>
        <dbReference type="ARBA" id="ARBA00022475"/>
    </source>
</evidence>
<dbReference type="SMART" id="SM00563">
    <property type="entry name" value="PlsC"/>
    <property type="match status" value="1"/>
</dbReference>
<evidence type="ECO:0000256" key="13">
    <source>
        <dbReference type="ARBA" id="ARBA00023136"/>
    </source>
</evidence>
<evidence type="ECO:0000256" key="3">
    <source>
        <dbReference type="ARBA" id="ARBA00004728"/>
    </source>
</evidence>
<keyword evidence="8" id="KW-1003">Cell membrane</keyword>